<name>A0A6J7N642_9ZZZZ</name>
<gene>
    <name evidence="5" type="ORF">UFOPK4000_00512</name>
</gene>
<dbReference type="NCBIfam" id="TIGR02734">
    <property type="entry name" value="crtI_fam"/>
    <property type="match status" value="1"/>
</dbReference>
<comment type="pathway">
    <text evidence="1">Carotenoid biosynthesis.</text>
</comment>
<dbReference type="AlphaFoldDB" id="A0A6J7N642"/>
<evidence type="ECO:0000313" key="5">
    <source>
        <dbReference type="EMBL" id="CAB4987718.1"/>
    </source>
</evidence>
<reference evidence="5" key="1">
    <citation type="submission" date="2020-05" db="EMBL/GenBank/DDBJ databases">
        <authorList>
            <person name="Chiriac C."/>
            <person name="Salcher M."/>
            <person name="Ghai R."/>
            <person name="Kavagutti S V."/>
        </authorList>
    </citation>
    <scope>NUCLEOTIDE SEQUENCE</scope>
</reference>
<dbReference type="Pfam" id="PF01593">
    <property type="entry name" value="Amino_oxidase"/>
    <property type="match status" value="1"/>
</dbReference>
<dbReference type="GO" id="GO:0016491">
    <property type="term" value="F:oxidoreductase activity"/>
    <property type="evidence" value="ECO:0007669"/>
    <property type="project" value="UniProtKB-KW"/>
</dbReference>
<evidence type="ECO:0000256" key="3">
    <source>
        <dbReference type="ARBA" id="ARBA00023002"/>
    </source>
</evidence>
<dbReference type="PANTHER" id="PTHR43734">
    <property type="entry name" value="PHYTOENE DESATURASE"/>
    <property type="match status" value="1"/>
</dbReference>
<proteinExistence type="predicted"/>
<keyword evidence="2" id="KW-0125">Carotenoid biosynthesis</keyword>
<protein>
    <submittedName>
        <fullName evidence="5">Unannotated protein</fullName>
    </submittedName>
</protein>
<feature type="domain" description="Amine oxidase" evidence="4">
    <location>
        <begin position="15"/>
        <end position="479"/>
    </location>
</feature>
<dbReference type="SUPFAM" id="SSF51905">
    <property type="entry name" value="FAD/NAD(P)-binding domain"/>
    <property type="match status" value="1"/>
</dbReference>
<dbReference type="PANTHER" id="PTHR43734:SF7">
    <property type="entry name" value="4,4'-DIAPONEUROSPORENE OXYGENASE"/>
    <property type="match status" value="1"/>
</dbReference>
<dbReference type="Gene3D" id="3.50.50.60">
    <property type="entry name" value="FAD/NAD(P)-binding domain"/>
    <property type="match status" value="2"/>
</dbReference>
<evidence type="ECO:0000259" key="4">
    <source>
        <dbReference type="Pfam" id="PF01593"/>
    </source>
</evidence>
<dbReference type="InterPro" id="IPR014105">
    <property type="entry name" value="Carotenoid/retinoid_OxRdtase"/>
</dbReference>
<dbReference type="EMBL" id="CAFBOT010000066">
    <property type="protein sequence ID" value="CAB4987718.1"/>
    <property type="molecule type" value="Genomic_DNA"/>
</dbReference>
<keyword evidence="3" id="KW-0560">Oxidoreductase</keyword>
<evidence type="ECO:0000256" key="1">
    <source>
        <dbReference type="ARBA" id="ARBA00004829"/>
    </source>
</evidence>
<dbReference type="GO" id="GO:0016117">
    <property type="term" value="P:carotenoid biosynthetic process"/>
    <property type="evidence" value="ECO:0007669"/>
    <property type="project" value="UniProtKB-KW"/>
</dbReference>
<accession>A0A6J7N642</accession>
<organism evidence="5">
    <name type="scientific">freshwater metagenome</name>
    <dbReference type="NCBI Taxonomy" id="449393"/>
    <lineage>
        <taxon>unclassified sequences</taxon>
        <taxon>metagenomes</taxon>
        <taxon>ecological metagenomes</taxon>
    </lineage>
</organism>
<evidence type="ECO:0000256" key="2">
    <source>
        <dbReference type="ARBA" id="ARBA00022746"/>
    </source>
</evidence>
<dbReference type="InterPro" id="IPR036188">
    <property type="entry name" value="FAD/NAD-bd_sf"/>
</dbReference>
<sequence>MPNELPNAVVVGGGMGGLLAAIRLRASGHDVTVVERLPTLGGKLATYERDGYTFDIGPSLLTLPALIDEVFQLVGTSLNDHVQLHRLDPQFRYFWQNRRAVTVYDNPVDTASAIDAMSPGSGGQYLQFLKHARRIWSISERTFLAGPMTGAVSLFKRMDSPRDFRQIDAMRSLAVAAKKHFSDPLLQQWLGRYATYSGSSPYEAPATLACIAAVEADHGAWYAHGGLGALRDAVVKVATLNGVQFRTNTEVLRIEGNKRRVTGVRLANSEVLTAPIVIANVDAEHLYTDLLPQRKTLKAVRRAGRSTSGVIVLVGAKGTTQNIVHHNVWFSADYQHEFEQMSKGEMPEDPTIYACVSSVTDASQAPANCENWFLLVNAPAGAQVDTETYGQWLINRLATIGVDLRDRVQFIETIGPTEIAHRYRSSGGAIYGTSSNGKRAAFRRPANRGPRKGLYLVGGSSHPGGGLPMVAISARIVANMIGRDLRVNPKSR</sequence>
<dbReference type="InterPro" id="IPR002937">
    <property type="entry name" value="Amino_oxidase"/>
</dbReference>